<sequence length="1108" mass="122370">MENSVISVFIELLMVLHIFTSFPYASSSLSSSCSSTNNNSDLLALLNFKSHIEKELLPNSSVVSSWNTNTSFCNWIGVYCGQRHKRVTALNLSYMELQGTISPHIGNLSFLRVLNLCNNSFYGPIPETVGRLRRLRVINLIFNQLHGTIPSSISHCKRLQRILLGQNHFEGNIPESLGNLTSLEILQLQDINLTGTIPSSIFNLSILRVLALSGNGISGGIPMDICHMLQRLEVVHLSVNPLGGQIPTSLCLCRNLKKLELMQNGLTGSIPRDIGCLSKLEYLNLARNQFTSKIPSSLGNLSKLVELQLSDNNLSGDIPPELGQLSNLRILDSGFNYLSGRLPENIFNLSSAVKISFMNTKNLSGNVPELSGFRLPNLRVINLLGNQFSGRIPVSISNASMITFLQLAHNSFNGPVPTSLGSLRYLRTLNLQANELTNDPSQRELQFLNSLTQCHQLQTLVLGENPLNGSLPKSIGNLSTSLETFSAERSQILGSLPNQIGNLSSLLVLEFVTNDLVGEIPSSVGNLRRLQKLRLLGNRLEGNLPNELCQLTSLGELLLDINKLMGPIPYCIGNLTRMLTISLSSNAFTSIPMSMWSLKNVWSMNFSVNSLNGILPSDIGNLKLLITLDLSKNQLSGSIPGTISSLKMLKQLNFSENAFQGNIPTVIGELASLESLDLSSNNLSGIIPKSLEKLHYLKHLNLSFNMLSGPVPVNGAFENFTIQAFMGNYDLCGSSKLELPPCPAHSKSRKASFWLKYVVSPIAAVAIVASLLILHIKYWRNSKNLPVSSNESSIKLGEILGATNNLSEENLMGTGSFCSVYKGTMSDGEIVAVKVFDLQVEGALTSFDRECQVLRNVRHRNLVKIISSCSNLDFRSLVLEYMPNGSLENCLYNLESKSLDILQRMNIMIDVALGLEYLHHGYSEPIVHCDLKPSNVLLDENMVAHVADFGIAKILAIYKSMTQMATLGTMGYIAPEFGSQGRVSPKGDVYSFGIMLMEIFTRKNPRDEMFVEGLNLRQWVLSSYCDRVMDIADSSFWINGIEEAKMTLLIMDSLKGILSSIMELALECSEDLPEERLNMIDVTIRLKKIKNQILQDQVRFNNQPYIVI</sequence>
<dbReference type="InterPro" id="IPR055414">
    <property type="entry name" value="LRR_R13L4/SHOC2-like"/>
</dbReference>
<dbReference type="PANTHER" id="PTHR27008:SF497">
    <property type="entry name" value="OS11G0695000 PROTEIN"/>
    <property type="match status" value="1"/>
</dbReference>
<gene>
    <name evidence="12" type="primary">LOC107416092</name>
</gene>
<dbReference type="Pfam" id="PF00560">
    <property type="entry name" value="LRR_1"/>
    <property type="match status" value="3"/>
</dbReference>
<dbReference type="PROSITE" id="PS50011">
    <property type="entry name" value="PROTEIN_KINASE_DOM"/>
    <property type="match status" value="1"/>
</dbReference>
<keyword evidence="8" id="KW-0472">Membrane</keyword>
<accession>A0A6P3ZMK5</accession>
<organism evidence="11 12">
    <name type="scientific">Ziziphus jujuba</name>
    <name type="common">Chinese jujube</name>
    <name type="synonym">Ziziphus sativa</name>
    <dbReference type="NCBI Taxonomy" id="326968"/>
    <lineage>
        <taxon>Eukaryota</taxon>
        <taxon>Viridiplantae</taxon>
        <taxon>Streptophyta</taxon>
        <taxon>Embryophyta</taxon>
        <taxon>Tracheophyta</taxon>
        <taxon>Spermatophyta</taxon>
        <taxon>Magnoliopsida</taxon>
        <taxon>eudicotyledons</taxon>
        <taxon>Gunneridae</taxon>
        <taxon>Pentapetalae</taxon>
        <taxon>rosids</taxon>
        <taxon>fabids</taxon>
        <taxon>Rosales</taxon>
        <taxon>Rhamnaceae</taxon>
        <taxon>Paliureae</taxon>
        <taxon>Ziziphus</taxon>
    </lineage>
</organism>
<keyword evidence="6" id="KW-0677">Repeat</keyword>
<dbReference type="InterPro" id="IPR032675">
    <property type="entry name" value="LRR_dom_sf"/>
</dbReference>
<keyword evidence="3" id="KW-0433">Leucine-rich repeat</keyword>
<dbReference type="SUPFAM" id="SSF52058">
    <property type="entry name" value="L domain-like"/>
    <property type="match status" value="1"/>
</dbReference>
<dbReference type="PROSITE" id="PS00108">
    <property type="entry name" value="PROTEIN_KINASE_ST"/>
    <property type="match status" value="1"/>
</dbReference>
<feature type="domain" description="Protein kinase" evidence="10">
    <location>
        <begin position="806"/>
        <end position="1106"/>
    </location>
</feature>
<evidence type="ECO:0000256" key="7">
    <source>
        <dbReference type="ARBA" id="ARBA00022989"/>
    </source>
</evidence>
<keyword evidence="4" id="KW-0812">Transmembrane</keyword>
<reference evidence="12" key="1">
    <citation type="submission" date="2025-08" db="UniProtKB">
        <authorList>
            <consortium name="RefSeq"/>
        </authorList>
    </citation>
    <scope>IDENTIFICATION</scope>
    <source>
        <tissue evidence="12">Seedling</tissue>
    </source>
</reference>
<evidence type="ECO:0000256" key="9">
    <source>
        <dbReference type="SAM" id="SignalP"/>
    </source>
</evidence>
<dbReference type="PANTHER" id="PTHR27008">
    <property type="entry name" value="OS04G0122200 PROTEIN"/>
    <property type="match status" value="1"/>
</dbReference>
<dbReference type="InParanoid" id="A0A6P3ZMK5"/>
<dbReference type="Pfam" id="PF08263">
    <property type="entry name" value="LRRNT_2"/>
    <property type="match status" value="1"/>
</dbReference>
<evidence type="ECO:0000256" key="6">
    <source>
        <dbReference type="ARBA" id="ARBA00022737"/>
    </source>
</evidence>
<dbReference type="InterPro" id="IPR011009">
    <property type="entry name" value="Kinase-like_dom_sf"/>
</dbReference>
<keyword evidence="5 9" id="KW-0732">Signal</keyword>
<dbReference type="InterPro" id="IPR051809">
    <property type="entry name" value="Plant_receptor-like_S/T_kinase"/>
</dbReference>
<evidence type="ECO:0000256" key="5">
    <source>
        <dbReference type="ARBA" id="ARBA00022729"/>
    </source>
</evidence>
<feature type="chain" id="PRO_5046686096" evidence="9">
    <location>
        <begin position="28"/>
        <end position="1108"/>
    </location>
</feature>
<dbReference type="KEGG" id="zju:107416092"/>
<dbReference type="SMART" id="SM00369">
    <property type="entry name" value="LRR_TYP"/>
    <property type="match status" value="11"/>
</dbReference>
<dbReference type="GO" id="GO:0005524">
    <property type="term" value="F:ATP binding"/>
    <property type="evidence" value="ECO:0007669"/>
    <property type="project" value="UniProtKB-KW"/>
</dbReference>
<name>A0A6P3ZMK5_ZIZJJ</name>
<protein>
    <submittedName>
        <fullName evidence="12">Receptor kinase-like protein Xa21</fullName>
    </submittedName>
</protein>
<dbReference type="GeneID" id="107416092"/>
<dbReference type="Gene3D" id="3.30.200.20">
    <property type="entry name" value="Phosphorylase Kinase, domain 1"/>
    <property type="match status" value="1"/>
</dbReference>
<dbReference type="Gene3D" id="3.80.10.10">
    <property type="entry name" value="Ribonuclease Inhibitor"/>
    <property type="match status" value="3"/>
</dbReference>
<evidence type="ECO:0000256" key="2">
    <source>
        <dbReference type="ARBA" id="ARBA00008684"/>
    </source>
</evidence>
<evidence type="ECO:0000256" key="8">
    <source>
        <dbReference type="ARBA" id="ARBA00023136"/>
    </source>
</evidence>
<evidence type="ECO:0000259" key="10">
    <source>
        <dbReference type="PROSITE" id="PS50011"/>
    </source>
</evidence>
<dbReference type="GO" id="GO:0005886">
    <property type="term" value="C:plasma membrane"/>
    <property type="evidence" value="ECO:0007669"/>
    <property type="project" value="UniProtKB-SubCell"/>
</dbReference>
<dbReference type="Pfam" id="PF23598">
    <property type="entry name" value="LRR_14"/>
    <property type="match status" value="2"/>
</dbReference>
<dbReference type="SUPFAM" id="SSF52047">
    <property type="entry name" value="RNI-like"/>
    <property type="match status" value="1"/>
</dbReference>
<dbReference type="RefSeq" id="XP_015880031.2">
    <property type="nucleotide sequence ID" value="XM_016024545.4"/>
</dbReference>
<proteinExistence type="inferred from homology"/>
<dbReference type="SUPFAM" id="SSF56112">
    <property type="entry name" value="Protein kinase-like (PK-like)"/>
    <property type="match status" value="1"/>
</dbReference>
<evidence type="ECO:0000313" key="12">
    <source>
        <dbReference type="RefSeq" id="XP_015880031.2"/>
    </source>
</evidence>
<evidence type="ECO:0000256" key="3">
    <source>
        <dbReference type="ARBA" id="ARBA00022614"/>
    </source>
</evidence>
<dbReference type="InterPro" id="IPR008271">
    <property type="entry name" value="Ser/Thr_kinase_AS"/>
</dbReference>
<feature type="signal peptide" evidence="9">
    <location>
        <begin position="1"/>
        <end position="27"/>
    </location>
</feature>
<keyword evidence="11" id="KW-1185">Reference proteome</keyword>
<dbReference type="PRINTS" id="PR00019">
    <property type="entry name" value="LEURICHRPT"/>
</dbReference>
<evidence type="ECO:0000313" key="11">
    <source>
        <dbReference type="Proteomes" id="UP001652623"/>
    </source>
</evidence>
<dbReference type="InterPro" id="IPR003591">
    <property type="entry name" value="Leu-rich_rpt_typical-subtyp"/>
</dbReference>
<dbReference type="InterPro" id="IPR001611">
    <property type="entry name" value="Leu-rich_rpt"/>
</dbReference>
<comment type="similarity">
    <text evidence="2">Belongs to the protein kinase superfamily. Ser/Thr protein kinase family.</text>
</comment>
<evidence type="ECO:0000256" key="1">
    <source>
        <dbReference type="ARBA" id="ARBA00004370"/>
    </source>
</evidence>
<dbReference type="GO" id="GO:0004674">
    <property type="term" value="F:protein serine/threonine kinase activity"/>
    <property type="evidence" value="ECO:0007669"/>
    <property type="project" value="UniProtKB-KW"/>
</dbReference>
<dbReference type="SMART" id="SM00220">
    <property type="entry name" value="S_TKc"/>
    <property type="match status" value="1"/>
</dbReference>
<dbReference type="Gene3D" id="1.10.510.10">
    <property type="entry name" value="Transferase(Phosphotransferase) domain 1"/>
    <property type="match status" value="1"/>
</dbReference>
<dbReference type="InterPro" id="IPR013210">
    <property type="entry name" value="LRR_N_plant-typ"/>
</dbReference>
<evidence type="ECO:0000256" key="4">
    <source>
        <dbReference type="ARBA" id="ARBA00022692"/>
    </source>
</evidence>
<dbReference type="PROSITE" id="PS51450">
    <property type="entry name" value="LRR"/>
    <property type="match status" value="1"/>
</dbReference>
<comment type="subcellular location">
    <subcellularLocation>
        <location evidence="1">Membrane</location>
    </subcellularLocation>
</comment>
<dbReference type="InterPro" id="IPR000719">
    <property type="entry name" value="Prot_kinase_dom"/>
</dbReference>
<dbReference type="Proteomes" id="UP001652623">
    <property type="component" value="Chromosome 4"/>
</dbReference>
<dbReference type="AlphaFoldDB" id="A0A6P3ZMK5"/>
<dbReference type="Pfam" id="PF00069">
    <property type="entry name" value="Pkinase"/>
    <property type="match status" value="1"/>
</dbReference>
<keyword evidence="7" id="KW-1133">Transmembrane helix</keyword>